<evidence type="ECO:0000313" key="7">
    <source>
        <dbReference type="Proteomes" id="UP000095380"/>
    </source>
</evidence>
<feature type="domain" description="Peptidase C39-like" evidence="3">
    <location>
        <begin position="139"/>
        <end position="270"/>
    </location>
</feature>
<evidence type="ECO:0000313" key="5">
    <source>
        <dbReference type="EMBL" id="CUN94723.1"/>
    </source>
</evidence>
<dbReference type="RefSeq" id="WP_055194370.1">
    <property type="nucleotide sequence ID" value="NZ_CAXVIO010000003.1"/>
</dbReference>
<protein>
    <recommendedName>
        <fullName evidence="3">Peptidase C39-like domain-containing protein</fullName>
    </recommendedName>
</protein>
<reference evidence="6 9" key="2">
    <citation type="journal article" date="2019" name="Nat. Med.">
        <title>A library of human gut bacterial isolates paired with longitudinal multiomics data enables mechanistic microbiome research.</title>
        <authorList>
            <person name="Poyet M."/>
            <person name="Groussin M."/>
            <person name="Gibbons S.M."/>
            <person name="Avila-Pacheco J."/>
            <person name="Jiang X."/>
            <person name="Kearney S.M."/>
            <person name="Perrotta A.R."/>
            <person name="Berdy B."/>
            <person name="Zhao S."/>
            <person name="Lieberman T.D."/>
            <person name="Swanson P.K."/>
            <person name="Smith M."/>
            <person name="Roesemann S."/>
            <person name="Alexander J.E."/>
            <person name="Rich S.A."/>
            <person name="Livny J."/>
            <person name="Vlamakis H."/>
            <person name="Clish C."/>
            <person name="Bullock K."/>
            <person name="Deik A."/>
            <person name="Scott J."/>
            <person name="Pierce K.A."/>
            <person name="Xavier R.J."/>
            <person name="Alm E.J."/>
        </authorList>
    </citation>
    <scope>NUCLEOTIDE SEQUENCE [LARGE SCALE GENOMIC DNA]</scope>
    <source>
        <strain evidence="6 9">BIOML-A1</strain>
    </source>
</reference>
<organism evidence="5 7">
    <name type="scientific">Dorea longicatena</name>
    <dbReference type="NCBI Taxonomy" id="88431"/>
    <lineage>
        <taxon>Bacteria</taxon>
        <taxon>Bacillati</taxon>
        <taxon>Bacillota</taxon>
        <taxon>Clostridia</taxon>
        <taxon>Lachnospirales</taxon>
        <taxon>Lachnospiraceae</taxon>
        <taxon>Dorea</taxon>
    </lineage>
</organism>
<accession>A0A174B2V2</accession>
<dbReference type="EMBL" id="CYXO01000001">
    <property type="protein sequence ID" value="CUM73318.1"/>
    <property type="molecule type" value="Genomic_DNA"/>
</dbReference>
<evidence type="ECO:0000313" key="4">
    <source>
        <dbReference type="EMBL" id="CUM73318.1"/>
    </source>
</evidence>
<evidence type="ECO:0000313" key="9">
    <source>
        <dbReference type="Proteomes" id="UP000449249"/>
    </source>
</evidence>
<evidence type="ECO:0000259" key="3">
    <source>
        <dbReference type="Pfam" id="PF13529"/>
    </source>
</evidence>
<dbReference type="Proteomes" id="UP000095380">
    <property type="component" value="Unassembled WGS sequence"/>
</dbReference>
<dbReference type="Proteomes" id="UP000095597">
    <property type="component" value="Unassembled WGS sequence"/>
</dbReference>
<reference evidence="7 8" key="1">
    <citation type="submission" date="2015-09" db="EMBL/GenBank/DDBJ databases">
        <authorList>
            <consortium name="Pathogen Informatics"/>
        </authorList>
    </citation>
    <scope>NUCLEOTIDE SEQUENCE [LARGE SCALE GENOMIC DNA]</scope>
    <source>
        <strain evidence="5 7">2789STDY5608851</strain>
        <strain evidence="4 8">2789STDY5834961</strain>
    </source>
</reference>
<evidence type="ECO:0000313" key="8">
    <source>
        <dbReference type="Proteomes" id="UP000095597"/>
    </source>
</evidence>
<dbReference type="AlphaFoldDB" id="A0A174B2V2"/>
<name>A0A174B2V2_9FIRM</name>
<sequence length="298" mass="33131">MKETNNVEQRPSTSLSKGARRNQILRRITVVGVIAAVITAAFAGYCLHRERVEEKQKAEELRKEKQDKKEAAKVKSKPETAEQKLERIRKQATEHGYPKNVIELLDKNVETVDFVADYEKKKDKPYADTIGKDLSQGGIPELLQWDERWGYAPYGTSIVAASGCGPTCMAMVAAGLNQDASITPAKVAAYGTEHGYVDEENNTYWRFMDEAGANWNLNSTAGLLSEEQVALELSQGHPIICSVGPGDFTKIGHFIVLTGYENGNVKVNDPFSIKNSKATWVFANIKDQIKAMWVFSKK</sequence>
<dbReference type="Proteomes" id="UP000449249">
    <property type="component" value="Unassembled WGS sequence"/>
</dbReference>
<dbReference type="InterPro" id="IPR039564">
    <property type="entry name" value="Peptidase_C39-like"/>
</dbReference>
<feature type="region of interest" description="Disordered" evidence="1">
    <location>
        <begin position="58"/>
        <end position="84"/>
    </location>
</feature>
<evidence type="ECO:0000256" key="2">
    <source>
        <dbReference type="SAM" id="Phobius"/>
    </source>
</evidence>
<keyword evidence="2" id="KW-0812">Transmembrane</keyword>
<evidence type="ECO:0000313" key="6">
    <source>
        <dbReference type="EMBL" id="MZK11511.1"/>
    </source>
</evidence>
<gene>
    <name evidence="5" type="ORF">ERS852408_01191</name>
    <name evidence="4" type="ORF">ERS852573_00278</name>
    <name evidence="6" type="ORF">GT576_14480</name>
</gene>
<dbReference type="Pfam" id="PF13529">
    <property type="entry name" value="Peptidase_C39_2"/>
    <property type="match status" value="1"/>
</dbReference>
<dbReference type="Gene3D" id="3.90.70.10">
    <property type="entry name" value="Cysteine proteinases"/>
    <property type="match status" value="1"/>
</dbReference>
<evidence type="ECO:0000256" key="1">
    <source>
        <dbReference type="SAM" id="MobiDB-lite"/>
    </source>
</evidence>
<dbReference type="EMBL" id="CYYM01000005">
    <property type="protein sequence ID" value="CUN94723.1"/>
    <property type="molecule type" value="Genomic_DNA"/>
</dbReference>
<dbReference type="EMBL" id="WWSH01000016">
    <property type="protein sequence ID" value="MZK11511.1"/>
    <property type="molecule type" value="Genomic_DNA"/>
</dbReference>
<keyword evidence="2" id="KW-0472">Membrane</keyword>
<keyword evidence="2" id="KW-1133">Transmembrane helix</keyword>
<dbReference type="OrthoDB" id="3186156at2"/>
<proteinExistence type="predicted"/>
<feature type="transmembrane region" description="Helical" evidence="2">
    <location>
        <begin position="24"/>
        <end position="47"/>
    </location>
</feature>